<feature type="transmembrane region" description="Helical" evidence="1">
    <location>
        <begin position="100"/>
        <end position="117"/>
    </location>
</feature>
<protein>
    <recommendedName>
        <fullName evidence="4">RseC/MucC-like positive regulator of sigma(E)</fullName>
    </recommendedName>
</protein>
<evidence type="ECO:0000313" key="2">
    <source>
        <dbReference type="EMBL" id="MPV85812.1"/>
    </source>
</evidence>
<dbReference type="Proteomes" id="UP000471298">
    <property type="component" value="Unassembled WGS sequence"/>
</dbReference>
<dbReference type="EMBL" id="WHNW01000003">
    <property type="protein sequence ID" value="MPV85812.1"/>
    <property type="molecule type" value="Genomic_DNA"/>
</dbReference>
<organism evidence="2 3">
    <name type="scientific">Ostreibacterium oceani</name>
    <dbReference type="NCBI Taxonomy" id="2654998"/>
    <lineage>
        <taxon>Bacteria</taxon>
        <taxon>Pseudomonadati</taxon>
        <taxon>Pseudomonadota</taxon>
        <taxon>Gammaproteobacteria</taxon>
        <taxon>Cardiobacteriales</taxon>
        <taxon>Ostreibacteriaceae</taxon>
        <taxon>Ostreibacterium</taxon>
    </lineage>
</organism>
<evidence type="ECO:0000256" key="1">
    <source>
        <dbReference type="SAM" id="Phobius"/>
    </source>
</evidence>
<keyword evidence="1" id="KW-1133">Transmembrane helix</keyword>
<gene>
    <name evidence="2" type="ORF">GCU85_03545</name>
</gene>
<proteinExistence type="predicted"/>
<keyword evidence="1" id="KW-0812">Transmembrane</keyword>
<evidence type="ECO:0008006" key="4">
    <source>
        <dbReference type="Google" id="ProtNLM"/>
    </source>
</evidence>
<dbReference type="InParanoid" id="A0A6N7ETR0"/>
<accession>A0A6N7ETR0</accession>
<dbReference type="RefSeq" id="WP_152809438.1">
    <property type="nucleotide sequence ID" value="NZ_WHNW01000003.1"/>
</dbReference>
<dbReference type="AlphaFoldDB" id="A0A6N7ETR0"/>
<sequence>MLQATVTAITGNSAHLLLTDSRQQQCEQCQQGKGCQSFSLYQWLYGNQPIAVPNAGYQINQQLSIQFPRYLLLNSIGLMLGAPLLAFLIGIFSSVWVGEGWGFLVALTSACATGYYTRRAVKQRLLPTLKISTIQTR</sequence>
<name>A0A6N7ETR0_9GAMM</name>
<comment type="caution">
    <text evidence="2">The sequence shown here is derived from an EMBL/GenBank/DDBJ whole genome shotgun (WGS) entry which is preliminary data.</text>
</comment>
<keyword evidence="3" id="KW-1185">Reference proteome</keyword>
<keyword evidence="1" id="KW-0472">Membrane</keyword>
<feature type="transmembrane region" description="Helical" evidence="1">
    <location>
        <begin position="71"/>
        <end position="94"/>
    </location>
</feature>
<reference evidence="2 3" key="1">
    <citation type="submission" date="2019-10" db="EMBL/GenBank/DDBJ databases">
        <title>Cardiobacteriales fam. a chemoheterotrophic member of the order Cardiobacteriales, and proposal of Cardiobacteriales fam. nov.</title>
        <authorList>
            <person name="Wang C."/>
        </authorList>
    </citation>
    <scope>NUCLEOTIDE SEQUENCE [LARGE SCALE GENOMIC DNA]</scope>
    <source>
        <strain evidence="2 3">ML27</strain>
    </source>
</reference>
<dbReference type="Pfam" id="PF04246">
    <property type="entry name" value="RseC_MucC"/>
    <property type="match status" value="1"/>
</dbReference>
<evidence type="ECO:0000313" key="3">
    <source>
        <dbReference type="Proteomes" id="UP000471298"/>
    </source>
</evidence>